<dbReference type="Proteomes" id="UP001214521">
    <property type="component" value="Unassembled WGS sequence"/>
</dbReference>
<proteinExistence type="predicted"/>
<dbReference type="AlphaFoldDB" id="A0AAI9C7T1"/>
<name>A0AAI9C7T1_STEMA</name>
<feature type="coiled-coil region" evidence="1">
    <location>
        <begin position="55"/>
        <end position="89"/>
    </location>
</feature>
<reference evidence="2" key="1">
    <citation type="submission" date="2022-07" db="EMBL/GenBank/DDBJ databases">
        <authorList>
            <consortium name="Clinical and Environmental Microbiology Branch: Whole genome sequencing antimicrobial resistance pathogens in the healthcare setting"/>
        </authorList>
    </citation>
    <scope>NUCLEOTIDE SEQUENCE</scope>
    <source>
        <strain evidence="2">Stenotrophomonas_maltophilia_2021CK-00905</strain>
    </source>
</reference>
<keyword evidence="1" id="KW-0175">Coiled coil</keyword>
<evidence type="ECO:0000313" key="3">
    <source>
        <dbReference type="Proteomes" id="UP001214521"/>
    </source>
</evidence>
<protein>
    <submittedName>
        <fullName evidence="2">Uncharacterized protein</fullName>
    </submittedName>
</protein>
<dbReference type="EMBL" id="ABLOMU010000001">
    <property type="protein sequence ID" value="EKT4439526.1"/>
    <property type="molecule type" value="Genomic_DNA"/>
</dbReference>
<gene>
    <name evidence="2" type="ORF">QEK83_000119</name>
</gene>
<accession>A0AAI9C7T1</accession>
<comment type="caution">
    <text evidence="2">The sequence shown here is derived from an EMBL/GenBank/DDBJ whole genome shotgun (WGS) entry which is preliminary data.</text>
</comment>
<evidence type="ECO:0000313" key="2">
    <source>
        <dbReference type="EMBL" id="EKT4439526.1"/>
    </source>
</evidence>
<sequence length="173" mass="20367">MDLLRTLGRIYQDADQSTSDLINNNIQFAQGQQEDRSIRQDRIEERRKHRRLNLELDAIQRANDLAREVEELQRKVRSLEHRCEVTRDLATDVILDRSSIMSAMKALIASWNDPARAEQFLASFDTERQDEKARIEQDNERQNAAYHRVDEVVNSWSLPNSTRRRRPPGLKKK</sequence>
<evidence type="ECO:0000256" key="1">
    <source>
        <dbReference type="SAM" id="Coils"/>
    </source>
</evidence>
<organism evidence="2 3">
    <name type="scientific">Stenotrophomonas maltophilia</name>
    <name type="common">Pseudomonas maltophilia</name>
    <name type="synonym">Xanthomonas maltophilia</name>
    <dbReference type="NCBI Taxonomy" id="40324"/>
    <lineage>
        <taxon>Bacteria</taxon>
        <taxon>Pseudomonadati</taxon>
        <taxon>Pseudomonadota</taxon>
        <taxon>Gammaproteobacteria</taxon>
        <taxon>Lysobacterales</taxon>
        <taxon>Lysobacteraceae</taxon>
        <taxon>Stenotrophomonas</taxon>
        <taxon>Stenotrophomonas maltophilia group</taxon>
    </lineage>
</organism>